<sequence>MSEKIGLSDSILLVGCGKMGGALLAGWLDQGVSTDQILVVEPSIDAERSGIPEGVSVIKDAADITDDFKPAVVIFAVKPQVMGEVVHLYDRFTAVGSVFMSIAAGTPIRFFEDTLGVGVGVVRVMPNTPAAVRRGMSVLCANVHADQVQQNLCDELMAAVGDTAWLKDEGLMDAVTAVSGSGPAYVFHLIECLAQAAKDVGLAP</sequence>
<evidence type="ECO:0000259" key="4">
    <source>
        <dbReference type="Pfam" id="PF14748"/>
    </source>
</evidence>
<dbReference type="AlphaFoldDB" id="A0A382VU96"/>
<organism evidence="5">
    <name type="scientific">marine metagenome</name>
    <dbReference type="NCBI Taxonomy" id="408172"/>
    <lineage>
        <taxon>unclassified sequences</taxon>
        <taxon>metagenomes</taxon>
        <taxon>ecological metagenomes</taxon>
    </lineage>
</organism>
<protein>
    <recommendedName>
        <fullName evidence="6">Pyrroline-5-carboxylate reductase catalytic N-terminal domain-containing protein</fullName>
    </recommendedName>
</protein>
<gene>
    <name evidence="5" type="ORF">METZ01_LOCUS403030</name>
</gene>
<dbReference type="GO" id="GO:0004735">
    <property type="term" value="F:pyrroline-5-carboxylate reductase activity"/>
    <property type="evidence" value="ECO:0007669"/>
    <property type="project" value="TreeGrafter"/>
</dbReference>
<name>A0A382VU96_9ZZZZ</name>
<reference evidence="5" key="1">
    <citation type="submission" date="2018-05" db="EMBL/GenBank/DDBJ databases">
        <authorList>
            <person name="Lanie J.A."/>
            <person name="Ng W.-L."/>
            <person name="Kazmierczak K.M."/>
            <person name="Andrzejewski T.M."/>
            <person name="Davidsen T.M."/>
            <person name="Wayne K.J."/>
            <person name="Tettelin H."/>
            <person name="Glass J.I."/>
            <person name="Rusch D."/>
            <person name="Podicherti R."/>
            <person name="Tsui H.-C.T."/>
            <person name="Winkler M.E."/>
        </authorList>
    </citation>
    <scope>NUCLEOTIDE SEQUENCE</scope>
</reference>
<dbReference type="SUPFAM" id="SSF51735">
    <property type="entry name" value="NAD(P)-binding Rossmann-fold domains"/>
    <property type="match status" value="1"/>
</dbReference>
<dbReference type="EMBL" id="UINC01154730">
    <property type="protein sequence ID" value="SVD50176.1"/>
    <property type="molecule type" value="Genomic_DNA"/>
</dbReference>
<dbReference type="InterPro" id="IPR028939">
    <property type="entry name" value="P5C_Rdtase_cat_N"/>
</dbReference>
<dbReference type="Pfam" id="PF03807">
    <property type="entry name" value="F420_oxidored"/>
    <property type="match status" value="1"/>
</dbReference>
<comment type="similarity">
    <text evidence="1">Belongs to the pyrroline-5-carboxylate reductase family.</text>
</comment>
<keyword evidence="2" id="KW-0560">Oxidoreductase</keyword>
<evidence type="ECO:0000256" key="1">
    <source>
        <dbReference type="ARBA" id="ARBA00005525"/>
    </source>
</evidence>
<evidence type="ECO:0008006" key="6">
    <source>
        <dbReference type="Google" id="ProtNLM"/>
    </source>
</evidence>
<accession>A0A382VU96</accession>
<feature type="non-terminal residue" evidence="5">
    <location>
        <position position="204"/>
    </location>
</feature>
<dbReference type="SUPFAM" id="SSF48179">
    <property type="entry name" value="6-phosphogluconate dehydrogenase C-terminal domain-like"/>
    <property type="match status" value="1"/>
</dbReference>
<dbReference type="Gene3D" id="3.40.50.720">
    <property type="entry name" value="NAD(P)-binding Rossmann-like Domain"/>
    <property type="match status" value="1"/>
</dbReference>
<feature type="domain" description="Pyrroline-5-carboxylate reductase catalytic N-terminal" evidence="3">
    <location>
        <begin position="11"/>
        <end position="105"/>
    </location>
</feature>
<evidence type="ECO:0000259" key="3">
    <source>
        <dbReference type="Pfam" id="PF03807"/>
    </source>
</evidence>
<evidence type="ECO:0000313" key="5">
    <source>
        <dbReference type="EMBL" id="SVD50176.1"/>
    </source>
</evidence>
<dbReference type="PANTHER" id="PTHR11645:SF0">
    <property type="entry name" value="PYRROLINE-5-CARBOXYLATE REDUCTASE 3"/>
    <property type="match status" value="1"/>
</dbReference>
<dbReference type="GO" id="GO:0055129">
    <property type="term" value="P:L-proline biosynthetic process"/>
    <property type="evidence" value="ECO:0007669"/>
    <property type="project" value="TreeGrafter"/>
</dbReference>
<dbReference type="InterPro" id="IPR036291">
    <property type="entry name" value="NAD(P)-bd_dom_sf"/>
</dbReference>
<dbReference type="InterPro" id="IPR008927">
    <property type="entry name" value="6-PGluconate_DH-like_C_sf"/>
</dbReference>
<dbReference type="Pfam" id="PF14748">
    <property type="entry name" value="P5CR_dimer"/>
    <property type="match status" value="1"/>
</dbReference>
<feature type="domain" description="Pyrroline-5-carboxylate reductase dimerisation" evidence="4">
    <location>
        <begin position="169"/>
        <end position="203"/>
    </location>
</feature>
<dbReference type="PANTHER" id="PTHR11645">
    <property type="entry name" value="PYRROLINE-5-CARBOXYLATE REDUCTASE"/>
    <property type="match status" value="1"/>
</dbReference>
<dbReference type="InterPro" id="IPR029036">
    <property type="entry name" value="P5CR_dimer"/>
</dbReference>
<evidence type="ECO:0000256" key="2">
    <source>
        <dbReference type="ARBA" id="ARBA00023002"/>
    </source>
</evidence>
<dbReference type="Gene3D" id="1.10.3730.10">
    <property type="entry name" value="ProC C-terminal domain-like"/>
    <property type="match status" value="1"/>
</dbReference>
<proteinExistence type="inferred from homology"/>